<sequence>MIALYRLMTSRPVFSLACPAWLITAMVAVVGMATIGGCSDDSDTVRRIRAQRQSRMQTESQQDHIGETVSLLSRLVELNPDEARRQIAYHLNRWSDERSPQPGDDISEFIKTVSELLPPEVVAERIDRESYTRDDVDHLRDSYLFSRVAEWVNTDASDDPVLADWFAELEQQDASAALQLRTASRLFDWTMRNVAFEPLVPTAPAPPAPPLAFDMKFQGAGYRQSDYQTLWRGTGDSLQRAGVFILLCRQAGIDAAVLAIPSTDDGSLQPWCTGVLIGKDIFLFEPELATFVPGPNQTGISTLAQARSDASVLRRLNVPGFFDYPISKDDVQQSVALLNVVPEAVSPRMKSLQSGLAGDRRMVTYVDVNDLAKRFDAISGISGVRWWSVPLLAEAYARDLAAAAQRDPLFSFWYQSRWAILEAQIENSRQLASARWRHLHGQFDNDDEANVPGARGLYLGQRAPEFEIEDLRIDVDLQKAYGIRRELGTDSKLYDRQVQQVQMMMRQGKRTATYWISLIQYDDQRYDTAKTWFEKRVLDPNQPSPWEPAARYNLARTAEHLDEIDQAIELYKTAGDPQEHGNRIRARLVSKASE</sequence>
<dbReference type="Gene3D" id="1.25.40.10">
    <property type="entry name" value="Tetratricopeptide repeat domain"/>
    <property type="match status" value="1"/>
</dbReference>
<evidence type="ECO:0000313" key="2">
    <source>
        <dbReference type="Proteomes" id="UP000318538"/>
    </source>
</evidence>
<gene>
    <name evidence="1" type="ORF">K227x_21200</name>
</gene>
<proteinExistence type="predicted"/>
<dbReference type="KEGG" id="rlc:K227x_21200"/>
<keyword evidence="2" id="KW-1185">Reference proteome</keyword>
<evidence type="ECO:0008006" key="3">
    <source>
        <dbReference type="Google" id="ProtNLM"/>
    </source>
</evidence>
<dbReference type="AlphaFoldDB" id="A0A517N9B9"/>
<protein>
    <recommendedName>
        <fullName evidence="3">Tetratricopeptide repeat protein</fullName>
    </recommendedName>
</protein>
<accession>A0A517N9B9</accession>
<dbReference type="Proteomes" id="UP000318538">
    <property type="component" value="Chromosome"/>
</dbReference>
<dbReference type="InterPro" id="IPR011990">
    <property type="entry name" value="TPR-like_helical_dom_sf"/>
</dbReference>
<name>A0A517N9B9_9BACT</name>
<evidence type="ECO:0000313" key="1">
    <source>
        <dbReference type="EMBL" id="QDT03735.1"/>
    </source>
</evidence>
<organism evidence="1 2">
    <name type="scientific">Rubripirellula lacrimiformis</name>
    <dbReference type="NCBI Taxonomy" id="1930273"/>
    <lineage>
        <taxon>Bacteria</taxon>
        <taxon>Pseudomonadati</taxon>
        <taxon>Planctomycetota</taxon>
        <taxon>Planctomycetia</taxon>
        <taxon>Pirellulales</taxon>
        <taxon>Pirellulaceae</taxon>
        <taxon>Rubripirellula</taxon>
    </lineage>
</organism>
<dbReference type="EMBL" id="CP036525">
    <property type="protein sequence ID" value="QDT03735.1"/>
    <property type="molecule type" value="Genomic_DNA"/>
</dbReference>
<reference evidence="1 2" key="1">
    <citation type="submission" date="2019-02" db="EMBL/GenBank/DDBJ databases">
        <title>Deep-cultivation of Planctomycetes and their phenomic and genomic characterization uncovers novel biology.</title>
        <authorList>
            <person name="Wiegand S."/>
            <person name="Jogler M."/>
            <person name="Boedeker C."/>
            <person name="Pinto D."/>
            <person name="Vollmers J."/>
            <person name="Rivas-Marin E."/>
            <person name="Kohn T."/>
            <person name="Peeters S.H."/>
            <person name="Heuer A."/>
            <person name="Rast P."/>
            <person name="Oberbeckmann S."/>
            <person name="Bunk B."/>
            <person name="Jeske O."/>
            <person name="Meyerdierks A."/>
            <person name="Storesund J.E."/>
            <person name="Kallscheuer N."/>
            <person name="Luecker S."/>
            <person name="Lage O.M."/>
            <person name="Pohl T."/>
            <person name="Merkel B.J."/>
            <person name="Hornburger P."/>
            <person name="Mueller R.-W."/>
            <person name="Bruemmer F."/>
            <person name="Labrenz M."/>
            <person name="Spormann A.M."/>
            <person name="Op den Camp H."/>
            <person name="Overmann J."/>
            <person name="Amann R."/>
            <person name="Jetten M.S.M."/>
            <person name="Mascher T."/>
            <person name="Medema M.H."/>
            <person name="Devos D.P."/>
            <person name="Kaster A.-K."/>
            <person name="Ovreas L."/>
            <person name="Rohde M."/>
            <person name="Galperin M.Y."/>
            <person name="Jogler C."/>
        </authorList>
    </citation>
    <scope>NUCLEOTIDE SEQUENCE [LARGE SCALE GENOMIC DNA]</scope>
    <source>
        <strain evidence="1 2">K22_7</strain>
    </source>
</reference>
<dbReference type="RefSeq" id="WP_246146715.1">
    <property type="nucleotide sequence ID" value="NZ_CP036525.1"/>
</dbReference>